<dbReference type="InterPro" id="IPR015878">
    <property type="entry name" value="Ado_hCys_hydrolase_NAD-bd"/>
</dbReference>
<dbReference type="SUPFAM" id="SSF51735">
    <property type="entry name" value="NAD(P)-binding Rossmann-fold domains"/>
    <property type="match status" value="1"/>
</dbReference>
<dbReference type="GO" id="GO:0050609">
    <property type="term" value="F:phosphonate dehydrogenase activity"/>
    <property type="evidence" value="ECO:0007669"/>
    <property type="project" value="UniProtKB-EC"/>
</dbReference>
<dbReference type="InterPro" id="IPR006139">
    <property type="entry name" value="D-isomer_2_OHA_DH_cat_dom"/>
</dbReference>
<dbReference type="PANTHER" id="PTHR10996">
    <property type="entry name" value="2-HYDROXYACID DEHYDROGENASE-RELATED"/>
    <property type="match status" value="1"/>
</dbReference>
<gene>
    <name evidence="4" type="primary">ptxD</name>
    <name evidence="4" type="ORF">KBTEX_02259</name>
</gene>
<evidence type="ECO:0000313" key="4">
    <source>
        <dbReference type="EMBL" id="QEA05930.1"/>
    </source>
</evidence>
<dbReference type="PANTHER" id="PTHR10996:SF257">
    <property type="entry name" value="GLYOXYLATE REDUCTASE 1"/>
    <property type="match status" value="1"/>
</dbReference>
<dbReference type="InterPro" id="IPR036291">
    <property type="entry name" value="NAD(P)-bd_dom_sf"/>
</dbReference>
<dbReference type="EC" id="1.20.1.1" evidence="4"/>
<dbReference type="GO" id="GO:0030267">
    <property type="term" value="F:glyoxylate reductase (NADPH) activity"/>
    <property type="evidence" value="ECO:0007669"/>
    <property type="project" value="TreeGrafter"/>
</dbReference>
<dbReference type="Pfam" id="PF00389">
    <property type="entry name" value="2-Hacid_dh"/>
    <property type="match status" value="1"/>
</dbReference>
<dbReference type="InterPro" id="IPR006140">
    <property type="entry name" value="D-isomer_DH_NAD-bd"/>
</dbReference>
<reference evidence="4" key="1">
    <citation type="submission" date="2019-06" db="EMBL/GenBank/DDBJ databases">
        <authorList>
            <person name="Murdoch R.W."/>
            <person name="Fathepure B."/>
        </authorList>
    </citation>
    <scope>NUCLEOTIDE SEQUENCE</scope>
</reference>
<comment type="similarity">
    <text evidence="1">Belongs to the D-isomer specific 2-hydroxyacid dehydrogenase family.</text>
</comment>
<sequence>MTDRPLAVFAQRPMPETVQRLGDGIAVCCNTTDAAWPPERLREAAAGADALVAFMTERVDAALLDACPRLRIVAGALKGYDNLDVDACTARGVWVTTVPDLLTVPTAELALGLMIGLGRHLREADAHVRSGAFTGWGPRLYGTGLAGSVVGIIGMGAIGRAIARRVRAFDAEVVYADPQPLDAADPLTPGCERLPLDELLHRSRFVVLAAPLTAATLHLIDRERLALMRPDALLVNPGRGSVADEAAVAEALDTGRLGGYAADVFEMEDLSRADRPAAIPGALLRHPRTLFAPHLGSAVTGTRRAIEAHAADNVRRVLAGHAPADAINDPRGHGC</sequence>
<dbReference type="Pfam" id="PF02826">
    <property type="entry name" value="2-Hacid_dh_C"/>
    <property type="match status" value="1"/>
</dbReference>
<protein>
    <submittedName>
        <fullName evidence="4">Phosphonate dehydrogenase</fullName>
        <ecNumber evidence="4">1.20.1.1</ecNumber>
    </submittedName>
</protein>
<dbReference type="EMBL" id="MN079117">
    <property type="protein sequence ID" value="QEA05930.1"/>
    <property type="molecule type" value="Genomic_DNA"/>
</dbReference>
<proteinExistence type="inferred from homology"/>
<dbReference type="Gene3D" id="3.40.50.720">
    <property type="entry name" value="NAD(P)-binding Rossmann-like Domain"/>
    <property type="match status" value="2"/>
</dbReference>
<dbReference type="GO" id="GO:0051287">
    <property type="term" value="F:NAD binding"/>
    <property type="evidence" value="ECO:0007669"/>
    <property type="project" value="InterPro"/>
</dbReference>
<evidence type="ECO:0000259" key="3">
    <source>
        <dbReference type="SMART" id="SM00997"/>
    </source>
</evidence>
<evidence type="ECO:0000256" key="2">
    <source>
        <dbReference type="ARBA" id="ARBA00023002"/>
    </source>
</evidence>
<dbReference type="GO" id="GO:0008465">
    <property type="term" value="F:hydroxypyruvate reductase (NADH) activity"/>
    <property type="evidence" value="ECO:0007669"/>
    <property type="project" value="TreeGrafter"/>
</dbReference>
<feature type="domain" description="S-adenosyl-L-homocysteine hydrolase NAD binding" evidence="3">
    <location>
        <begin position="139"/>
        <end position="275"/>
    </location>
</feature>
<dbReference type="SMART" id="SM00997">
    <property type="entry name" value="AdoHcyase_NAD"/>
    <property type="match status" value="1"/>
</dbReference>
<name>A0A5B8RAX5_9ZZZZ</name>
<dbReference type="AlphaFoldDB" id="A0A5B8RAX5"/>
<dbReference type="SUPFAM" id="SSF52283">
    <property type="entry name" value="Formate/glycerate dehydrogenase catalytic domain-like"/>
    <property type="match status" value="1"/>
</dbReference>
<evidence type="ECO:0000256" key="1">
    <source>
        <dbReference type="ARBA" id="ARBA00005854"/>
    </source>
</evidence>
<accession>A0A5B8RAX5</accession>
<dbReference type="InterPro" id="IPR050223">
    <property type="entry name" value="D-isomer_2-hydroxyacid_DH"/>
</dbReference>
<keyword evidence="2 4" id="KW-0560">Oxidoreductase</keyword>
<organism evidence="4">
    <name type="scientific">uncultured organism</name>
    <dbReference type="NCBI Taxonomy" id="155900"/>
    <lineage>
        <taxon>unclassified sequences</taxon>
        <taxon>environmental samples</taxon>
    </lineage>
</organism>